<evidence type="ECO:0008006" key="3">
    <source>
        <dbReference type="Google" id="ProtNLM"/>
    </source>
</evidence>
<proteinExistence type="predicted"/>
<protein>
    <recommendedName>
        <fullName evidence="3">Transposase Tc1-like domain-containing protein</fullName>
    </recommendedName>
</protein>
<evidence type="ECO:0000313" key="1">
    <source>
        <dbReference type="Ensembl" id="ENSMMOP00000007032.1"/>
    </source>
</evidence>
<sequence length="115" mass="13226">PVTIQERSAALKASDRLLPLSLECHRVSSAGCNRESGRVTERHRSGCPSAKSHADGCFIVNSALRNHMMNATQLQACQTIRIRLRQWRHRLVWAREHLRWTNVPQCLLRLHHCNN</sequence>
<reference evidence="1" key="2">
    <citation type="submission" date="2025-09" db="UniProtKB">
        <authorList>
            <consortium name="Ensembl"/>
        </authorList>
    </citation>
    <scope>IDENTIFICATION</scope>
</reference>
<keyword evidence="2" id="KW-1185">Reference proteome</keyword>
<dbReference type="Ensembl" id="ENSMMOT00000007166.1">
    <property type="protein sequence ID" value="ENSMMOP00000007032.1"/>
    <property type="gene ID" value="ENSMMOG00000005468.1"/>
</dbReference>
<organism evidence="1 2">
    <name type="scientific">Mola mola</name>
    <name type="common">Ocean sunfish</name>
    <name type="synonym">Tetraodon mola</name>
    <dbReference type="NCBI Taxonomy" id="94237"/>
    <lineage>
        <taxon>Eukaryota</taxon>
        <taxon>Metazoa</taxon>
        <taxon>Chordata</taxon>
        <taxon>Craniata</taxon>
        <taxon>Vertebrata</taxon>
        <taxon>Euteleostomi</taxon>
        <taxon>Actinopterygii</taxon>
        <taxon>Neopterygii</taxon>
        <taxon>Teleostei</taxon>
        <taxon>Neoteleostei</taxon>
        <taxon>Acanthomorphata</taxon>
        <taxon>Eupercaria</taxon>
        <taxon>Tetraodontiformes</taxon>
        <taxon>Molidae</taxon>
        <taxon>Mola</taxon>
    </lineage>
</organism>
<evidence type="ECO:0000313" key="2">
    <source>
        <dbReference type="Proteomes" id="UP000261620"/>
    </source>
</evidence>
<accession>A0A3Q3W5R1</accession>
<name>A0A3Q3W5R1_MOLML</name>
<dbReference type="Proteomes" id="UP000261620">
    <property type="component" value="Unplaced"/>
</dbReference>
<dbReference type="AlphaFoldDB" id="A0A3Q3W5R1"/>
<reference evidence="1" key="1">
    <citation type="submission" date="2025-08" db="UniProtKB">
        <authorList>
            <consortium name="Ensembl"/>
        </authorList>
    </citation>
    <scope>IDENTIFICATION</scope>
</reference>